<evidence type="ECO:0000313" key="8">
    <source>
        <dbReference type="Proteomes" id="UP000244173"/>
    </source>
</evidence>
<dbReference type="OrthoDB" id="9804543at2"/>
<dbReference type="AlphaFoldDB" id="A0A2S0P7J0"/>
<keyword evidence="5" id="KW-0804">Transcription</keyword>
<dbReference type="GO" id="GO:0003700">
    <property type="term" value="F:DNA-binding transcription factor activity"/>
    <property type="evidence" value="ECO:0007669"/>
    <property type="project" value="InterPro"/>
</dbReference>
<proteinExistence type="predicted"/>
<dbReference type="CDD" id="cd06124">
    <property type="entry name" value="cupin_NimR-like_N"/>
    <property type="match status" value="1"/>
</dbReference>
<dbReference type="STRING" id="1122240.GCA_000620105_00639"/>
<evidence type="ECO:0000256" key="4">
    <source>
        <dbReference type="ARBA" id="ARBA00023159"/>
    </source>
</evidence>
<dbReference type="GO" id="GO:0043565">
    <property type="term" value="F:sequence-specific DNA binding"/>
    <property type="evidence" value="ECO:0007669"/>
    <property type="project" value="InterPro"/>
</dbReference>
<evidence type="ECO:0000256" key="1">
    <source>
        <dbReference type="ARBA" id="ARBA00022491"/>
    </source>
</evidence>
<dbReference type="PROSITE" id="PS00041">
    <property type="entry name" value="HTH_ARAC_FAMILY_1"/>
    <property type="match status" value="1"/>
</dbReference>
<dbReference type="PANTHER" id="PTHR11019:SF159">
    <property type="entry name" value="TRANSCRIPTIONAL REGULATOR-RELATED"/>
    <property type="match status" value="1"/>
</dbReference>
<dbReference type="Proteomes" id="UP000244173">
    <property type="component" value="Chromosome"/>
</dbReference>
<feature type="domain" description="HTH araC/xylS-type" evidence="6">
    <location>
        <begin position="159"/>
        <end position="255"/>
    </location>
</feature>
<accession>A0A2S0P7J0</accession>
<dbReference type="InterPro" id="IPR009057">
    <property type="entry name" value="Homeodomain-like_sf"/>
</dbReference>
<dbReference type="SUPFAM" id="SSF51182">
    <property type="entry name" value="RmlC-like cupins"/>
    <property type="match status" value="1"/>
</dbReference>
<dbReference type="Pfam" id="PF12833">
    <property type="entry name" value="HTH_18"/>
    <property type="match status" value="1"/>
</dbReference>
<dbReference type="RefSeq" id="WP_036385103.1">
    <property type="nucleotide sequence ID" value="NZ_CP028519.1"/>
</dbReference>
<keyword evidence="8" id="KW-1185">Reference proteome</keyword>
<evidence type="ECO:0000256" key="2">
    <source>
        <dbReference type="ARBA" id="ARBA00023015"/>
    </source>
</evidence>
<evidence type="ECO:0000256" key="3">
    <source>
        <dbReference type="ARBA" id="ARBA00023125"/>
    </source>
</evidence>
<keyword evidence="1" id="KW-0678">Repressor</keyword>
<sequence>MQLPPRYLAYDRRDVPVIAMAIDYADGHVTPPHSHPNAQLIHTVQGVLVVGTAHGQWVVPPTRGLWMPAGTSHWVRMVGDVRMRTVFIRCDAAPDLPDSCRVLGISGLLRELILAAIDVRIPYLSDSRDGRLMRLLLDELREIPTLPLQLTLPSDPALQQLCAALVASPDDATTLAQWAARLALDPRTIARRFVRETGMTFGQWRQQARLQAALEALATGSKVVDVALGLGYDSPSAFTAMFKRQFGVAPSVFFR</sequence>
<dbReference type="Pfam" id="PF02311">
    <property type="entry name" value="AraC_binding"/>
    <property type="match status" value="1"/>
</dbReference>
<dbReference type="InterPro" id="IPR014710">
    <property type="entry name" value="RmlC-like_jellyroll"/>
</dbReference>
<dbReference type="InterPro" id="IPR018062">
    <property type="entry name" value="HTH_AraC-typ_CS"/>
</dbReference>
<reference evidence="7 8" key="1">
    <citation type="submission" date="2018-04" db="EMBL/GenBank/DDBJ databases">
        <title>Denitrifier Microvirgula.</title>
        <authorList>
            <person name="Anderson E."/>
            <person name="Jang J."/>
            <person name="Ishii S."/>
        </authorList>
    </citation>
    <scope>NUCLEOTIDE SEQUENCE [LARGE SCALE GENOMIC DNA]</scope>
    <source>
        <strain evidence="7 8">BE2.4</strain>
    </source>
</reference>
<protein>
    <submittedName>
        <fullName evidence="7">AraC family transcriptional regulator</fullName>
    </submittedName>
</protein>
<dbReference type="SUPFAM" id="SSF46689">
    <property type="entry name" value="Homeodomain-like"/>
    <property type="match status" value="1"/>
</dbReference>
<keyword evidence="2" id="KW-0805">Transcription regulation</keyword>
<organism evidence="7 8">
    <name type="scientific">Microvirgula aerodenitrificans</name>
    <dbReference type="NCBI Taxonomy" id="57480"/>
    <lineage>
        <taxon>Bacteria</taxon>
        <taxon>Pseudomonadati</taxon>
        <taxon>Pseudomonadota</taxon>
        <taxon>Betaproteobacteria</taxon>
        <taxon>Neisseriales</taxon>
        <taxon>Aquaspirillaceae</taxon>
        <taxon>Microvirgula</taxon>
    </lineage>
</organism>
<name>A0A2S0P7J0_9NEIS</name>
<dbReference type="PRINTS" id="PR00032">
    <property type="entry name" value="HTHARAC"/>
</dbReference>
<dbReference type="KEGG" id="maer:DAI18_04490"/>
<dbReference type="InterPro" id="IPR003313">
    <property type="entry name" value="AraC-bd"/>
</dbReference>
<evidence type="ECO:0000259" key="6">
    <source>
        <dbReference type="PROSITE" id="PS01124"/>
    </source>
</evidence>
<dbReference type="InterPro" id="IPR020449">
    <property type="entry name" value="Tscrpt_reg_AraC-type_HTH"/>
</dbReference>
<dbReference type="FunFam" id="1.10.10.60:FF:000132">
    <property type="entry name" value="AraC family transcriptional regulator"/>
    <property type="match status" value="1"/>
</dbReference>
<gene>
    <name evidence="7" type="ORF">DAI18_04490</name>
</gene>
<evidence type="ECO:0000313" key="7">
    <source>
        <dbReference type="EMBL" id="AVY93384.1"/>
    </source>
</evidence>
<dbReference type="InterPro" id="IPR018060">
    <property type="entry name" value="HTH_AraC"/>
</dbReference>
<keyword evidence="4" id="KW-0010">Activator</keyword>
<dbReference type="SMART" id="SM00342">
    <property type="entry name" value="HTH_ARAC"/>
    <property type="match status" value="1"/>
</dbReference>
<dbReference type="InterPro" id="IPR011051">
    <property type="entry name" value="RmlC_Cupin_sf"/>
</dbReference>
<dbReference type="Gene3D" id="2.60.120.10">
    <property type="entry name" value="Jelly Rolls"/>
    <property type="match status" value="1"/>
</dbReference>
<dbReference type="PANTHER" id="PTHR11019">
    <property type="entry name" value="HTH-TYPE TRANSCRIPTIONAL REGULATOR NIMR"/>
    <property type="match status" value="1"/>
</dbReference>
<dbReference type="EMBL" id="CP028519">
    <property type="protein sequence ID" value="AVY93384.1"/>
    <property type="molecule type" value="Genomic_DNA"/>
</dbReference>
<evidence type="ECO:0000256" key="5">
    <source>
        <dbReference type="ARBA" id="ARBA00023163"/>
    </source>
</evidence>
<dbReference type="PROSITE" id="PS01124">
    <property type="entry name" value="HTH_ARAC_FAMILY_2"/>
    <property type="match status" value="1"/>
</dbReference>
<dbReference type="Gene3D" id="1.10.10.60">
    <property type="entry name" value="Homeodomain-like"/>
    <property type="match status" value="1"/>
</dbReference>
<keyword evidence="3" id="KW-0238">DNA-binding</keyword>